<dbReference type="AlphaFoldDB" id="B7Q957"/>
<gene>
    <name evidence="2" type="ORF">IscW_ISCW010742</name>
</gene>
<feature type="region of interest" description="Disordered" evidence="1">
    <location>
        <begin position="26"/>
        <end position="52"/>
    </location>
</feature>
<dbReference type="EMBL" id="DS887493">
    <property type="protein sequence ID" value="EEC15379.1"/>
    <property type="molecule type" value="Genomic_DNA"/>
</dbReference>
<dbReference type="HOGENOM" id="CLU_3112379_0_0_1"/>
<sequence length="52" mass="5879">VSSMYTFFRNQPRPCHRRCGGSAEASVRHLGQHGERGKPNGQLRCHREDTGL</sequence>
<accession>B7Q957</accession>
<dbReference type="VEuPathDB" id="VectorBase:ISCW010742"/>
<proteinExistence type="predicted"/>
<dbReference type="PaxDb" id="6945-B7Q957"/>
<feature type="non-terminal residue" evidence="2">
    <location>
        <position position="1"/>
    </location>
</feature>
<dbReference type="VEuPathDB" id="VectorBase:ISCI010742"/>
<reference evidence="2" key="1">
    <citation type="submission" date="2008-03" db="EMBL/GenBank/DDBJ databases">
        <title>Annotation of Ixodes scapularis.</title>
        <authorList>
            <consortium name="Ixodes scapularis Genome Project Consortium"/>
            <person name="Caler E."/>
            <person name="Hannick L.I."/>
            <person name="Bidwell S."/>
            <person name="Joardar V."/>
            <person name="Thiagarajan M."/>
            <person name="Amedeo P."/>
            <person name="Galinsky K.J."/>
            <person name="Schobel S."/>
            <person name="Inman J."/>
            <person name="Hostetler J."/>
            <person name="Miller J."/>
            <person name="Hammond M."/>
            <person name="Megy K."/>
            <person name="Lawson D."/>
            <person name="Kodira C."/>
            <person name="Sutton G."/>
            <person name="Meyer J."/>
            <person name="Hill C.A."/>
            <person name="Birren B."/>
            <person name="Nene V."/>
            <person name="Collins F."/>
            <person name="Alarcon-Chaidez F."/>
            <person name="Wikel S."/>
            <person name="Strausberg R."/>
        </authorList>
    </citation>
    <scope>NUCLEOTIDE SEQUENCE [LARGE SCALE GENOMIC DNA]</scope>
    <source>
        <strain evidence="2">Wikel colony</strain>
    </source>
</reference>
<protein>
    <submittedName>
        <fullName evidence="2">Uncharacterized protein</fullName>
    </submittedName>
</protein>
<feature type="non-terminal residue" evidence="2">
    <location>
        <position position="52"/>
    </location>
</feature>
<evidence type="ECO:0000313" key="2">
    <source>
        <dbReference type="EMBL" id="EEC15379.1"/>
    </source>
</evidence>
<evidence type="ECO:0000256" key="1">
    <source>
        <dbReference type="SAM" id="MobiDB-lite"/>
    </source>
</evidence>
<name>B7Q957_IXOSC</name>
<organism>
    <name type="scientific">Ixodes scapularis</name>
    <name type="common">Black-legged tick</name>
    <name type="synonym">Deer tick</name>
    <dbReference type="NCBI Taxonomy" id="6945"/>
    <lineage>
        <taxon>Eukaryota</taxon>
        <taxon>Metazoa</taxon>
        <taxon>Ecdysozoa</taxon>
        <taxon>Arthropoda</taxon>
        <taxon>Chelicerata</taxon>
        <taxon>Arachnida</taxon>
        <taxon>Acari</taxon>
        <taxon>Parasitiformes</taxon>
        <taxon>Ixodida</taxon>
        <taxon>Ixodoidea</taxon>
        <taxon>Ixodidae</taxon>
        <taxon>Ixodinae</taxon>
        <taxon>Ixodes</taxon>
    </lineage>
</organism>